<gene>
    <name evidence="2" type="ORF">F7D14_00325</name>
</gene>
<dbReference type="EMBL" id="CP044331">
    <property type="protein sequence ID" value="QGM96091.1"/>
    <property type="molecule type" value="Genomic_DNA"/>
</dbReference>
<name>A0A6B8LZP8_9HYPH</name>
<dbReference type="RefSeq" id="WP_016920859.1">
    <property type="nucleotide sequence ID" value="NZ_CP044331.1"/>
</dbReference>
<dbReference type="AlphaFoldDB" id="A0A6B8LZP8"/>
<sequence length="80" mass="8521">MRRISAVFSLCAVLFASTGAAYAECPPGFELKEGRCDIKRDCPSGYAMRDGHCVPSSACPYGTQFMDGFCVTKPQSGGSK</sequence>
<proteinExistence type="predicted"/>
<evidence type="ECO:0000313" key="2">
    <source>
        <dbReference type="EMBL" id="QGM96091.1"/>
    </source>
</evidence>
<dbReference type="InterPro" id="IPR009030">
    <property type="entry name" value="Growth_fac_rcpt_cys_sf"/>
</dbReference>
<dbReference type="KEGG" id="mpar:F7D14_00325"/>
<feature type="signal peptide" evidence="1">
    <location>
        <begin position="1"/>
        <end position="23"/>
    </location>
</feature>
<evidence type="ECO:0000256" key="1">
    <source>
        <dbReference type="SAM" id="SignalP"/>
    </source>
</evidence>
<evidence type="ECO:0000313" key="3">
    <source>
        <dbReference type="Proteomes" id="UP000422569"/>
    </source>
</evidence>
<reference evidence="2 3" key="1">
    <citation type="submission" date="2019-09" db="EMBL/GenBank/DDBJ databases">
        <title>Isolation and complete genome sequencing of Methylocystis species.</title>
        <authorList>
            <person name="Rumah B.L."/>
            <person name="Stead C.E."/>
            <person name="Stevens B.C."/>
            <person name="Minton N.P."/>
            <person name="Grosse-Honebrink A."/>
            <person name="Zhang Y."/>
        </authorList>
    </citation>
    <scope>NUCLEOTIDE SEQUENCE [LARGE SCALE GENOMIC DNA]</scope>
    <source>
        <strain evidence="2 3">BRCS2</strain>
    </source>
</reference>
<keyword evidence="3" id="KW-1185">Reference proteome</keyword>
<protein>
    <submittedName>
        <fullName evidence="2">Uncharacterized protein</fullName>
    </submittedName>
</protein>
<organism evidence="2 3">
    <name type="scientific">Methylocystis parvus</name>
    <dbReference type="NCBI Taxonomy" id="134"/>
    <lineage>
        <taxon>Bacteria</taxon>
        <taxon>Pseudomonadati</taxon>
        <taxon>Pseudomonadota</taxon>
        <taxon>Alphaproteobacteria</taxon>
        <taxon>Hyphomicrobiales</taxon>
        <taxon>Methylocystaceae</taxon>
        <taxon>Methylocystis</taxon>
    </lineage>
</organism>
<keyword evidence="1" id="KW-0732">Signal</keyword>
<dbReference type="SUPFAM" id="SSF57184">
    <property type="entry name" value="Growth factor receptor domain"/>
    <property type="match status" value="1"/>
</dbReference>
<accession>A0A6B8LZP8</accession>
<dbReference type="Proteomes" id="UP000422569">
    <property type="component" value="Chromosome"/>
</dbReference>
<feature type="chain" id="PRO_5025600328" evidence="1">
    <location>
        <begin position="24"/>
        <end position="80"/>
    </location>
</feature>